<accession>A0A828QX73</accession>
<name>A0A828QX73_CAMUP</name>
<dbReference type="Gene3D" id="3.40.50.300">
    <property type="entry name" value="P-loop containing nucleotide triphosphate hydrolases"/>
    <property type="match status" value="1"/>
</dbReference>
<dbReference type="EMBL" id="AEPU01000035">
    <property type="protein sequence ID" value="EFU71105.1"/>
    <property type="molecule type" value="Genomic_DNA"/>
</dbReference>
<evidence type="ECO:0000313" key="3">
    <source>
        <dbReference type="Proteomes" id="UP000005813"/>
    </source>
</evidence>
<dbReference type="Pfam" id="PF01656">
    <property type="entry name" value="CbiA"/>
    <property type="match status" value="1"/>
</dbReference>
<dbReference type="PIRSF" id="PIRSF009320">
    <property type="entry name" value="Nuc_binding_HP_1000"/>
    <property type="match status" value="1"/>
</dbReference>
<dbReference type="InterPro" id="IPR027417">
    <property type="entry name" value="P-loop_NTPase"/>
</dbReference>
<dbReference type="RefSeq" id="WP_004278165.1">
    <property type="nucleotide sequence ID" value="NZ_GL622228.1"/>
</dbReference>
<protein>
    <submittedName>
        <fullName evidence="2">PARA protein</fullName>
    </submittedName>
</protein>
<dbReference type="SUPFAM" id="SSF52540">
    <property type="entry name" value="P-loop containing nucleoside triphosphate hydrolases"/>
    <property type="match status" value="1"/>
</dbReference>
<feature type="domain" description="CobQ/CobB/MinD/ParA nucleotide binding" evidence="1">
    <location>
        <begin position="4"/>
        <end position="194"/>
    </location>
</feature>
<dbReference type="PANTHER" id="PTHR13696:SF96">
    <property type="entry name" value="COBQ_COBB_MIND_PARA NUCLEOTIDE BINDING DOMAIN-CONTAINING PROTEIN"/>
    <property type="match status" value="1"/>
</dbReference>
<dbReference type="InterPro" id="IPR050678">
    <property type="entry name" value="DNA_Partitioning_ATPase"/>
</dbReference>
<organism evidence="2 3">
    <name type="scientific">Campylobacter upsaliensis JV21</name>
    <dbReference type="NCBI Taxonomy" id="888826"/>
    <lineage>
        <taxon>Bacteria</taxon>
        <taxon>Pseudomonadati</taxon>
        <taxon>Campylobacterota</taxon>
        <taxon>Epsilonproteobacteria</taxon>
        <taxon>Campylobacterales</taxon>
        <taxon>Campylobacteraceae</taxon>
        <taxon>Campylobacter</taxon>
    </lineage>
</organism>
<dbReference type="AlphaFoldDB" id="A0A828QX73"/>
<proteinExistence type="predicted"/>
<evidence type="ECO:0000313" key="2">
    <source>
        <dbReference type="EMBL" id="EFU71105.1"/>
    </source>
</evidence>
<dbReference type="Proteomes" id="UP000005813">
    <property type="component" value="Unassembled WGS sequence"/>
</dbReference>
<dbReference type="CDD" id="cd02042">
    <property type="entry name" value="ParAB_family"/>
    <property type="match status" value="1"/>
</dbReference>
<evidence type="ECO:0000259" key="1">
    <source>
        <dbReference type="Pfam" id="PF01656"/>
    </source>
</evidence>
<sequence>MIVSVVNEKGGSGKSTLAVNLAFAFAEKQKTLLLDTDPQRSTNVFSNIRAENKLPTMFSNVCKFGSSLKEELNEMKKIFQTIVIDTSGRDTKDTRLAMLSSDVIVIPVVPSQFDVDVLEHMLNVFDEVKTLNSKLLGFILPNRVSPNPFLSKDVENLNVYINELIKEKKIENIHLLNHCIHERQTYRKSIIEGKSLDEFCDKKDKALKEFEAFFSEINCVIKETK</sequence>
<comment type="caution">
    <text evidence="2">The sequence shown here is derived from an EMBL/GenBank/DDBJ whole genome shotgun (WGS) entry which is preliminary data.</text>
</comment>
<dbReference type="InterPro" id="IPR002586">
    <property type="entry name" value="CobQ/CobB/MinD/ParA_Nub-bd_dom"/>
</dbReference>
<dbReference type="PANTHER" id="PTHR13696">
    <property type="entry name" value="P-LOOP CONTAINING NUCLEOSIDE TRIPHOSPHATE HYDROLASE"/>
    <property type="match status" value="1"/>
</dbReference>
<gene>
    <name evidence="2" type="ORF">HMPREF9400_1635</name>
</gene>
<reference evidence="2 3" key="1">
    <citation type="submission" date="2010-12" db="EMBL/GenBank/DDBJ databases">
        <authorList>
            <person name="Muzny D."/>
            <person name="Qin X."/>
            <person name="Buhay C."/>
            <person name="Dugan-Rocha S."/>
            <person name="Ding Y."/>
            <person name="Chen G."/>
            <person name="Hawes A."/>
            <person name="Holder M."/>
            <person name="Jhangiani S."/>
            <person name="Johnson A."/>
            <person name="Khan Z."/>
            <person name="Li Z."/>
            <person name="Liu W."/>
            <person name="Liu X."/>
            <person name="Perez L."/>
            <person name="Shen H."/>
            <person name="Wang Q."/>
            <person name="Watt J."/>
            <person name="Xi L."/>
            <person name="Xin Y."/>
            <person name="Zhou J."/>
            <person name="Deng J."/>
            <person name="Jiang H."/>
            <person name="Liu Y."/>
            <person name="Qu J."/>
            <person name="Song X.-Z."/>
            <person name="Zhang L."/>
            <person name="Villasana D."/>
            <person name="Johnson A."/>
            <person name="Liu J."/>
            <person name="Liyanage D."/>
            <person name="Lorensuhewa L."/>
            <person name="Robinson T."/>
            <person name="Song A."/>
            <person name="Song B.-B."/>
            <person name="Dinh H."/>
            <person name="Thornton R."/>
            <person name="Coyle M."/>
            <person name="Francisco L."/>
            <person name="Jackson L."/>
            <person name="Javaid M."/>
            <person name="Korchina V."/>
            <person name="Kovar C."/>
            <person name="Mata R."/>
            <person name="Mathew T."/>
            <person name="Ngo R."/>
            <person name="Nguyen L."/>
            <person name="Nguyen N."/>
            <person name="Okwuonu G."/>
            <person name="Ongeri F."/>
            <person name="Pham C."/>
            <person name="Simmons D."/>
            <person name="Wilczek-Boney K."/>
            <person name="Hale W."/>
            <person name="Jakkamsetti A."/>
            <person name="Pham P."/>
            <person name="Ruth R."/>
            <person name="San Lucas F."/>
            <person name="Warren J."/>
            <person name="Zhang J."/>
            <person name="Zhao Z."/>
            <person name="Zhou C."/>
            <person name="Zhu D."/>
            <person name="Lee S."/>
            <person name="Bess C."/>
            <person name="Blankenburg K."/>
            <person name="Forbes L."/>
            <person name="Fu Q."/>
            <person name="Gubbala S."/>
            <person name="Hirani K."/>
            <person name="Jayaseelan J.C."/>
            <person name="Lara F."/>
            <person name="Munidasa M."/>
            <person name="Palculict T."/>
            <person name="Patil S."/>
            <person name="Pu L.-L."/>
            <person name="Saada N."/>
            <person name="Tang L."/>
            <person name="Weissenberger G."/>
            <person name="Zhu Y."/>
            <person name="Hemphill L."/>
            <person name="Shang Y."/>
            <person name="Youmans B."/>
            <person name="Ayvaz T."/>
            <person name="Ross M."/>
            <person name="Santibanez J."/>
            <person name="Aqrawi P."/>
            <person name="Gross S."/>
            <person name="Joshi V."/>
            <person name="Fowler G."/>
            <person name="Nazareth L."/>
            <person name="Reid J."/>
            <person name="Worley K."/>
            <person name="Petrosino J."/>
            <person name="Highlander S."/>
            <person name="Gibbs R."/>
        </authorList>
    </citation>
    <scope>NUCLEOTIDE SEQUENCE [LARGE SCALE GENOMIC DNA]</scope>
    <source>
        <strain evidence="2 3">JV21</strain>
    </source>
</reference>